<dbReference type="STRING" id="563176.SAMN04488090_2245"/>
<evidence type="ECO:0000313" key="2">
    <source>
        <dbReference type="EMBL" id="SDM00134.1"/>
    </source>
</evidence>
<dbReference type="AlphaFoldDB" id="A0A1G9PN40"/>
<dbReference type="Proteomes" id="UP000198901">
    <property type="component" value="Unassembled WGS sequence"/>
</dbReference>
<evidence type="ECO:0000256" key="1">
    <source>
        <dbReference type="SAM" id="MobiDB-lite"/>
    </source>
</evidence>
<organism evidence="2 3">
    <name type="scientific">Siphonobacter aquaeclarae</name>
    <dbReference type="NCBI Taxonomy" id="563176"/>
    <lineage>
        <taxon>Bacteria</taxon>
        <taxon>Pseudomonadati</taxon>
        <taxon>Bacteroidota</taxon>
        <taxon>Cytophagia</taxon>
        <taxon>Cytophagales</taxon>
        <taxon>Cytophagaceae</taxon>
        <taxon>Siphonobacter</taxon>
    </lineage>
</organism>
<dbReference type="EMBL" id="FNGS01000004">
    <property type="protein sequence ID" value="SDM00134.1"/>
    <property type="molecule type" value="Genomic_DNA"/>
</dbReference>
<feature type="region of interest" description="Disordered" evidence="1">
    <location>
        <begin position="1"/>
        <end position="20"/>
    </location>
</feature>
<proteinExistence type="predicted"/>
<accession>A0A1G9PN40</accession>
<evidence type="ECO:0000313" key="3">
    <source>
        <dbReference type="Proteomes" id="UP000198901"/>
    </source>
</evidence>
<name>A0A1G9PN40_9BACT</name>
<gene>
    <name evidence="2" type="ORF">SAMN04488090_2245</name>
</gene>
<reference evidence="2 3" key="1">
    <citation type="submission" date="2016-10" db="EMBL/GenBank/DDBJ databases">
        <authorList>
            <person name="de Groot N.N."/>
        </authorList>
    </citation>
    <scope>NUCLEOTIDE SEQUENCE [LARGE SCALE GENOMIC DNA]</scope>
    <source>
        <strain evidence="2 3">DSM 21668</strain>
    </source>
</reference>
<keyword evidence="3" id="KW-1185">Reference proteome</keyword>
<sequence length="67" mass="7814">MKYTTGPLRRRKREEPVRKEGEYSLREIGGYRLKSHFRFVLNGKKDRNTGSGPVTAFNITKNTTKIK</sequence>
<protein>
    <submittedName>
        <fullName evidence="2">Uncharacterized protein</fullName>
    </submittedName>
</protein>